<feature type="domain" description="HTH gntR-type" evidence="7">
    <location>
        <begin position="30"/>
        <end position="100"/>
    </location>
</feature>
<name>A0A2V1HPK2_9MICO</name>
<dbReference type="GO" id="GO:0003677">
    <property type="term" value="F:DNA binding"/>
    <property type="evidence" value="ECO:0007669"/>
    <property type="project" value="UniProtKB-KW"/>
</dbReference>
<keyword evidence="3" id="KW-0238">DNA-binding</keyword>
<dbReference type="Pfam" id="PF07729">
    <property type="entry name" value="FCD"/>
    <property type="match status" value="1"/>
</dbReference>
<dbReference type="PANTHER" id="PTHR43537:SF34">
    <property type="entry name" value="PYRUVATE DEHYDROGENASE COMPLEX REPRESSOR"/>
    <property type="match status" value="1"/>
</dbReference>
<evidence type="ECO:0000256" key="3">
    <source>
        <dbReference type="ARBA" id="ARBA00023125"/>
    </source>
</evidence>
<dbReference type="PANTHER" id="PTHR43537">
    <property type="entry name" value="TRANSCRIPTIONAL REGULATOR, GNTR FAMILY"/>
    <property type="match status" value="1"/>
</dbReference>
<dbReference type="AlphaFoldDB" id="A0A2V1HPK2"/>
<keyword evidence="9" id="KW-1185">Reference proteome</keyword>
<keyword evidence="4" id="KW-0804">Transcription</keyword>
<evidence type="ECO:0000259" key="7">
    <source>
        <dbReference type="PROSITE" id="PS50949"/>
    </source>
</evidence>
<dbReference type="InterPro" id="IPR011711">
    <property type="entry name" value="GntR_C"/>
</dbReference>
<dbReference type="RefSeq" id="WP_116757037.1">
    <property type="nucleotide sequence ID" value="NZ_JBHUEX010000001.1"/>
</dbReference>
<dbReference type="EMBL" id="QEOP01000002">
    <property type="protein sequence ID" value="PVZ94526.1"/>
    <property type="molecule type" value="Genomic_DNA"/>
</dbReference>
<evidence type="ECO:0000256" key="6">
    <source>
        <dbReference type="ARBA" id="ARBA00039592"/>
    </source>
</evidence>
<dbReference type="OrthoDB" id="9784718at2"/>
<dbReference type="CDD" id="cd07377">
    <property type="entry name" value="WHTH_GntR"/>
    <property type="match status" value="1"/>
</dbReference>
<evidence type="ECO:0000256" key="4">
    <source>
        <dbReference type="ARBA" id="ARBA00023163"/>
    </source>
</evidence>
<dbReference type="PROSITE" id="PS50949">
    <property type="entry name" value="HTH_GNTR"/>
    <property type="match status" value="1"/>
</dbReference>
<proteinExistence type="predicted"/>
<comment type="function">
    <text evidence="5">Transcriptional repressor for the pyruvate dehydrogenase complex genes aceEF and lpd.</text>
</comment>
<dbReference type="InterPro" id="IPR000524">
    <property type="entry name" value="Tscrpt_reg_HTH_GntR"/>
</dbReference>
<evidence type="ECO:0000256" key="5">
    <source>
        <dbReference type="ARBA" id="ARBA00037357"/>
    </source>
</evidence>
<dbReference type="Gene3D" id="1.20.120.530">
    <property type="entry name" value="GntR ligand-binding domain-like"/>
    <property type="match status" value="1"/>
</dbReference>
<evidence type="ECO:0000256" key="2">
    <source>
        <dbReference type="ARBA" id="ARBA00023015"/>
    </source>
</evidence>
<reference evidence="8 9" key="1">
    <citation type="submission" date="2018-05" db="EMBL/GenBank/DDBJ databases">
        <title>Amnibacterium sp. M8JJ-5, whole genome shotgun sequence.</title>
        <authorList>
            <person name="Tuo L."/>
        </authorList>
    </citation>
    <scope>NUCLEOTIDE SEQUENCE [LARGE SCALE GENOMIC DNA]</scope>
    <source>
        <strain evidence="8 9">M8JJ-5</strain>
    </source>
</reference>
<accession>A0A2V1HPK2</accession>
<evidence type="ECO:0000256" key="1">
    <source>
        <dbReference type="ARBA" id="ARBA00022491"/>
    </source>
</evidence>
<dbReference type="InterPro" id="IPR008920">
    <property type="entry name" value="TF_FadR/GntR_C"/>
</dbReference>
<keyword evidence="2" id="KW-0805">Transcription regulation</keyword>
<protein>
    <recommendedName>
        <fullName evidence="6">Pyruvate dehydrogenase complex repressor</fullName>
    </recommendedName>
</protein>
<gene>
    <name evidence="8" type="ORF">DDQ50_12560</name>
</gene>
<dbReference type="InterPro" id="IPR036388">
    <property type="entry name" value="WH-like_DNA-bd_sf"/>
</dbReference>
<dbReference type="GO" id="GO:0003700">
    <property type="term" value="F:DNA-binding transcription factor activity"/>
    <property type="evidence" value="ECO:0007669"/>
    <property type="project" value="InterPro"/>
</dbReference>
<dbReference type="Proteomes" id="UP000244893">
    <property type="component" value="Unassembled WGS sequence"/>
</dbReference>
<dbReference type="SMART" id="SM00345">
    <property type="entry name" value="HTH_GNTR"/>
    <property type="match status" value="1"/>
</dbReference>
<evidence type="ECO:0000313" key="8">
    <source>
        <dbReference type="EMBL" id="PVZ94526.1"/>
    </source>
</evidence>
<organism evidence="8 9">
    <name type="scientific">Amnibacterium flavum</name>
    <dbReference type="NCBI Taxonomy" id="2173173"/>
    <lineage>
        <taxon>Bacteria</taxon>
        <taxon>Bacillati</taxon>
        <taxon>Actinomycetota</taxon>
        <taxon>Actinomycetes</taxon>
        <taxon>Micrococcales</taxon>
        <taxon>Microbacteriaceae</taxon>
        <taxon>Amnibacterium</taxon>
    </lineage>
</organism>
<comment type="caution">
    <text evidence="8">The sequence shown here is derived from an EMBL/GenBank/DDBJ whole genome shotgun (WGS) entry which is preliminary data.</text>
</comment>
<dbReference type="SMART" id="SM00895">
    <property type="entry name" value="FCD"/>
    <property type="match status" value="1"/>
</dbReference>
<keyword evidence="1" id="KW-0678">Repressor</keyword>
<dbReference type="Pfam" id="PF00392">
    <property type="entry name" value="GntR"/>
    <property type="match status" value="1"/>
</dbReference>
<evidence type="ECO:0000313" key="9">
    <source>
        <dbReference type="Proteomes" id="UP000244893"/>
    </source>
</evidence>
<dbReference type="SUPFAM" id="SSF46785">
    <property type="entry name" value="Winged helix' DNA-binding domain"/>
    <property type="match status" value="1"/>
</dbReference>
<dbReference type="Gene3D" id="1.10.10.10">
    <property type="entry name" value="Winged helix-like DNA-binding domain superfamily/Winged helix DNA-binding domain"/>
    <property type="match status" value="1"/>
</dbReference>
<sequence>MSDPLDISIDPFAEAEPAPMSSWDVPIVTQSVADHVADRLVTAIALGVYVPAQQLPSERELASMLGVSRTSVREALGRLAADGYLEVRRGRYGGYFVLADWGPSSAEQVRRHLVPKWADFEHLFDARSLLEPLIAHTAALRRTDDDCTEIANAAQAYIDAADHEASRRADGDLHFVIARATHNPLLVRLSVDLRTKISLNLGAEPYSDEVRRKAIDQHQRLAAAVIGGRAEEASEIAAGHFTLSENLIRDLVRRAEQEGGSE</sequence>
<dbReference type="PRINTS" id="PR00035">
    <property type="entry name" value="HTHGNTR"/>
</dbReference>
<dbReference type="InterPro" id="IPR036390">
    <property type="entry name" value="WH_DNA-bd_sf"/>
</dbReference>
<dbReference type="SUPFAM" id="SSF48008">
    <property type="entry name" value="GntR ligand-binding domain-like"/>
    <property type="match status" value="1"/>
</dbReference>